<sequence>MGKDQVLKHYASEHSLNVAPSNDGPATDAEVADSILGQSSVPPSADSTSLTPSTGSGAAERRVSSDDERMHHLVQQPQPKVVSPRRTYNDADETFASVPDNGVDSDNGSKEDDLNQMEDGDDPEEFGDLDFGEEPAEDDIVDDDEINAPEGDTDEGQREGVDEGNEDSNFLQMIAELHFANKFLESLGGTDKVLAGDVVGRTWTSFATTAAIAGLNLSLQTCTRICRHRLNELIRRIAIQT</sequence>
<evidence type="ECO:0000256" key="1">
    <source>
        <dbReference type="SAM" id="MobiDB-lite"/>
    </source>
</evidence>
<feature type="compositionally biased region" description="Polar residues" evidence="1">
    <location>
        <begin position="36"/>
        <end position="56"/>
    </location>
</feature>
<dbReference type="AlphaFoldDB" id="W2HE98"/>
<gene>
    <name evidence="2" type="ORF">L915_03289</name>
</gene>
<accession>W2HE98</accession>
<organism evidence="2">
    <name type="scientific">Phytophthora nicotianae</name>
    <name type="common">Potato buckeye rot agent</name>
    <name type="synonym">Phytophthora parasitica</name>
    <dbReference type="NCBI Taxonomy" id="4792"/>
    <lineage>
        <taxon>Eukaryota</taxon>
        <taxon>Sar</taxon>
        <taxon>Stramenopiles</taxon>
        <taxon>Oomycota</taxon>
        <taxon>Peronosporomycetes</taxon>
        <taxon>Peronosporales</taxon>
        <taxon>Peronosporaceae</taxon>
        <taxon>Phytophthora</taxon>
    </lineage>
</organism>
<dbReference type="Proteomes" id="UP000053236">
    <property type="component" value="Unassembled WGS sequence"/>
</dbReference>
<proteinExistence type="predicted"/>
<feature type="region of interest" description="Disordered" evidence="1">
    <location>
        <begin position="34"/>
        <end position="164"/>
    </location>
</feature>
<protein>
    <recommendedName>
        <fullName evidence="3">PiggyBac transposable element-derived protein domain-containing protein</fullName>
    </recommendedName>
</protein>
<evidence type="ECO:0000313" key="2">
    <source>
        <dbReference type="EMBL" id="ETK93563.1"/>
    </source>
</evidence>
<feature type="compositionally biased region" description="Acidic residues" evidence="1">
    <location>
        <begin position="114"/>
        <end position="154"/>
    </location>
</feature>
<name>W2HE98_PHYNI</name>
<feature type="compositionally biased region" description="Basic and acidic residues" evidence="1">
    <location>
        <begin position="59"/>
        <end position="71"/>
    </location>
</feature>
<dbReference type="VEuPathDB" id="FungiDB:PPTG_07972"/>
<evidence type="ECO:0008006" key="3">
    <source>
        <dbReference type="Google" id="ProtNLM"/>
    </source>
</evidence>
<dbReference type="EMBL" id="KI684905">
    <property type="protein sequence ID" value="ETK93563.1"/>
    <property type="molecule type" value="Genomic_DNA"/>
</dbReference>
<reference evidence="2" key="1">
    <citation type="submission" date="2013-11" db="EMBL/GenBank/DDBJ databases">
        <title>The Genome Sequence of Phytophthora parasitica CJ02B3.</title>
        <authorList>
            <consortium name="The Broad Institute Genomics Platform"/>
            <person name="Russ C."/>
            <person name="Tyler B."/>
            <person name="Panabieres F."/>
            <person name="Shan W."/>
            <person name="Tripathy S."/>
            <person name="Grunwald N."/>
            <person name="Machado M."/>
            <person name="Johnson C.S."/>
            <person name="Arredondo F."/>
            <person name="Hong C."/>
            <person name="Coffey M."/>
            <person name="Young S.K."/>
            <person name="Zeng Q."/>
            <person name="Gargeya S."/>
            <person name="Fitzgerald M."/>
            <person name="Abouelleil A."/>
            <person name="Alvarado L."/>
            <person name="Chapman S.B."/>
            <person name="Gainer-Dewar J."/>
            <person name="Goldberg J."/>
            <person name="Griggs A."/>
            <person name="Gujja S."/>
            <person name="Hansen M."/>
            <person name="Howarth C."/>
            <person name="Imamovic A."/>
            <person name="Ireland A."/>
            <person name="Larimer J."/>
            <person name="McCowan C."/>
            <person name="Murphy C."/>
            <person name="Pearson M."/>
            <person name="Poon T.W."/>
            <person name="Priest M."/>
            <person name="Roberts A."/>
            <person name="Saif S."/>
            <person name="Shea T."/>
            <person name="Sykes S."/>
            <person name="Wortman J."/>
            <person name="Nusbaum C."/>
            <person name="Birren B."/>
        </authorList>
    </citation>
    <scope>NUCLEOTIDE SEQUENCE [LARGE SCALE GENOMIC DNA]</scope>
    <source>
        <strain evidence="2">CJ02B3</strain>
    </source>
</reference>